<keyword evidence="3" id="KW-1185">Reference proteome</keyword>
<feature type="region of interest" description="Disordered" evidence="1">
    <location>
        <begin position="53"/>
        <end position="74"/>
    </location>
</feature>
<sequence>MAPDMDHGCIHWTKKGHLDVVQVPPYRIRSRRQGPGPRFLFFDSFELQYFPGEPLASGEKTGRTGAPPERSAMNRLPRIPLDPVFAPHLQHWDPTMP</sequence>
<evidence type="ECO:0000313" key="3">
    <source>
        <dbReference type="Proteomes" id="UP000288429"/>
    </source>
</evidence>
<comment type="caution">
    <text evidence="2">The sequence shown here is derived from an EMBL/GenBank/DDBJ whole genome shotgun (WGS) entry which is preliminary data.</text>
</comment>
<evidence type="ECO:0000256" key="1">
    <source>
        <dbReference type="SAM" id="MobiDB-lite"/>
    </source>
</evidence>
<proteinExistence type="predicted"/>
<dbReference type="Proteomes" id="UP000288429">
    <property type="component" value="Unassembled WGS sequence"/>
</dbReference>
<protein>
    <submittedName>
        <fullName evidence="2">Uncharacterized protein</fullName>
    </submittedName>
</protein>
<reference evidence="2 3" key="1">
    <citation type="submission" date="2017-06" db="EMBL/GenBank/DDBJ databases">
        <title>Cmopartive genomic analysis of Ambrosia Fusariam Clade fungi.</title>
        <authorList>
            <person name="Stajich J.E."/>
            <person name="Carrillo J."/>
            <person name="Kijimoto T."/>
            <person name="Eskalen A."/>
            <person name="O'Donnell K."/>
            <person name="Kasson M."/>
        </authorList>
    </citation>
    <scope>NUCLEOTIDE SEQUENCE [LARGE SCALE GENOMIC DNA]</scope>
    <source>
        <strain evidence="2 3">NRRL 20438</strain>
    </source>
</reference>
<evidence type="ECO:0000313" key="2">
    <source>
        <dbReference type="EMBL" id="RSM10531.1"/>
    </source>
</evidence>
<dbReference type="AlphaFoldDB" id="A0A428U894"/>
<organism evidence="2 3">
    <name type="scientific">Fusarium ambrosium</name>
    <dbReference type="NCBI Taxonomy" id="131363"/>
    <lineage>
        <taxon>Eukaryota</taxon>
        <taxon>Fungi</taxon>
        <taxon>Dikarya</taxon>
        <taxon>Ascomycota</taxon>
        <taxon>Pezizomycotina</taxon>
        <taxon>Sordariomycetes</taxon>
        <taxon>Hypocreomycetidae</taxon>
        <taxon>Hypocreales</taxon>
        <taxon>Nectriaceae</taxon>
        <taxon>Fusarium</taxon>
        <taxon>Fusarium solani species complex</taxon>
    </lineage>
</organism>
<accession>A0A428U894</accession>
<dbReference type="EMBL" id="NIZV01000086">
    <property type="protein sequence ID" value="RSM10531.1"/>
    <property type="molecule type" value="Genomic_DNA"/>
</dbReference>
<gene>
    <name evidence="2" type="ORF">CDV31_007210</name>
</gene>
<name>A0A428U894_9HYPO</name>